<dbReference type="Gene3D" id="1.10.10.10">
    <property type="entry name" value="Winged helix-like DNA-binding domain superfamily/Winged helix DNA-binding domain"/>
    <property type="match status" value="1"/>
</dbReference>
<gene>
    <name evidence="7" type="ORF">BE17_47005</name>
</gene>
<dbReference type="GO" id="GO:0016987">
    <property type="term" value="F:sigma factor activity"/>
    <property type="evidence" value="ECO:0007669"/>
    <property type="project" value="UniProtKB-KW"/>
</dbReference>
<dbReference type="AlphaFoldDB" id="A0A150RXD0"/>
<evidence type="ECO:0000256" key="3">
    <source>
        <dbReference type="ARBA" id="ARBA00023082"/>
    </source>
</evidence>
<dbReference type="GO" id="GO:0003677">
    <property type="term" value="F:DNA binding"/>
    <property type="evidence" value="ECO:0007669"/>
    <property type="project" value="InterPro"/>
</dbReference>
<dbReference type="PANTHER" id="PTHR43133:SF46">
    <property type="entry name" value="RNA POLYMERASE SIGMA-70 FACTOR ECF SUBFAMILY"/>
    <property type="match status" value="1"/>
</dbReference>
<dbReference type="SUPFAM" id="SSF88946">
    <property type="entry name" value="Sigma2 domain of RNA polymerase sigma factors"/>
    <property type="match status" value="1"/>
</dbReference>
<evidence type="ECO:0000256" key="1">
    <source>
        <dbReference type="ARBA" id="ARBA00010641"/>
    </source>
</evidence>
<organism evidence="7 8">
    <name type="scientific">Sorangium cellulosum</name>
    <name type="common">Polyangium cellulosum</name>
    <dbReference type="NCBI Taxonomy" id="56"/>
    <lineage>
        <taxon>Bacteria</taxon>
        <taxon>Pseudomonadati</taxon>
        <taxon>Myxococcota</taxon>
        <taxon>Polyangia</taxon>
        <taxon>Polyangiales</taxon>
        <taxon>Polyangiaceae</taxon>
        <taxon>Sorangium</taxon>
    </lineage>
</organism>
<dbReference type="InterPro" id="IPR013324">
    <property type="entry name" value="RNA_pol_sigma_r3/r4-like"/>
</dbReference>
<evidence type="ECO:0000256" key="4">
    <source>
        <dbReference type="ARBA" id="ARBA00023163"/>
    </source>
</evidence>
<evidence type="ECO:0000313" key="8">
    <source>
        <dbReference type="Proteomes" id="UP000075635"/>
    </source>
</evidence>
<dbReference type="EMBL" id="JEMB01001828">
    <property type="protein sequence ID" value="KYF84882.1"/>
    <property type="molecule type" value="Genomic_DNA"/>
</dbReference>
<sequence>MQTRRRTTTAVHERSAPRPGHPCCAKHPAVRIPVERIVAERRWIAALVSAGGVSPRDREDVIQAVILAAWMAVEGGRYRPDASVAPRRALLGWLYGIIWRKVGHHRNRAWVRREIPAADPWSVQPAPPRDDALLVEARERLLAVRLAVSRLPPRDRELLALCAVGHRIRDVARRLGMPSSTAVRRVGRARKRLRGLLGR</sequence>
<keyword evidence="3" id="KW-0731">Sigma factor</keyword>
<dbReference type="InterPro" id="IPR039425">
    <property type="entry name" value="RNA_pol_sigma-70-like"/>
</dbReference>
<evidence type="ECO:0000256" key="5">
    <source>
        <dbReference type="SAM" id="MobiDB-lite"/>
    </source>
</evidence>
<proteinExistence type="inferred from homology"/>
<reference evidence="7 8" key="1">
    <citation type="submission" date="2014-02" db="EMBL/GenBank/DDBJ databases">
        <title>The small core and large imbalanced accessory genome model reveals a collaborative survival strategy of Sorangium cellulosum strains in nature.</title>
        <authorList>
            <person name="Han K."/>
            <person name="Peng R."/>
            <person name="Blom J."/>
            <person name="Li Y.-Z."/>
        </authorList>
    </citation>
    <scope>NUCLEOTIDE SEQUENCE [LARGE SCALE GENOMIC DNA]</scope>
    <source>
        <strain evidence="7 8">So0011-07</strain>
    </source>
</reference>
<dbReference type="InterPro" id="IPR013249">
    <property type="entry name" value="RNA_pol_sigma70_r4_t2"/>
</dbReference>
<dbReference type="GO" id="GO:0006352">
    <property type="term" value="P:DNA-templated transcription initiation"/>
    <property type="evidence" value="ECO:0007669"/>
    <property type="project" value="InterPro"/>
</dbReference>
<feature type="domain" description="RNA polymerase sigma factor 70 region 4 type 2" evidence="6">
    <location>
        <begin position="142"/>
        <end position="193"/>
    </location>
</feature>
<name>A0A150RXD0_SORCE</name>
<comment type="caution">
    <text evidence="7">The sequence shown here is derived from an EMBL/GenBank/DDBJ whole genome shotgun (WGS) entry which is preliminary data.</text>
</comment>
<dbReference type="Proteomes" id="UP000075635">
    <property type="component" value="Unassembled WGS sequence"/>
</dbReference>
<dbReference type="InterPro" id="IPR036388">
    <property type="entry name" value="WH-like_DNA-bd_sf"/>
</dbReference>
<feature type="region of interest" description="Disordered" evidence="5">
    <location>
        <begin position="1"/>
        <end position="21"/>
    </location>
</feature>
<keyword evidence="2" id="KW-0805">Transcription regulation</keyword>
<evidence type="ECO:0000256" key="2">
    <source>
        <dbReference type="ARBA" id="ARBA00023015"/>
    </source>
</evidence>
<dbReference type="Pfam" id="PF08281">
    <property type="entry name" value="Sigma70_r4_2"/>
    <property type="match status" value="1"/>
</dbReference>
<dbReference type="Gene3D" id="1.10.1740.10">
    <property type="match status" value="1"/>
</dbReference>
<evidence type="ECO:0000259" key="6">
    <source>
        <dbReference type="Pfam" id="PF08281"/>
    </source>
</evidence>
<dbReference type="InterPro" id="IPR013325">
    <property type="entry name" value="RNA_pol_sigma_r2"/>
</dbReference>
<keyword evidence="4" id="KW-0804">Transcription</keyword>
<accession>A0A150RXD0</accession>
<evidence type="ECO:0000313" key="7">
    <source>
        <dbReference type="EMBL" id="KYF84882.1"/>
    </source>
</evidence>
<dbReference type="PANTHER" id="PTHR43133">
    <property type="entry name" value="RNA POLYMERASE ECF-TYPE SIGMA FACTO"/>
    <property type="match status" value="1"/>
</dbReference>
<comment type="similarity">
    <text evidence="1">Belongs to the sigma-70 factor family. ECF subfamily.</text>
</comment>
<protein>
    <recommendedName>
        <fullName evidence="6">RNA polymerase sigma factor 70 region 4 type 2 domain-containing protein</fullName>
    </recommendedName>
</protein>
<dbReference type="SUPFAM" id="SSF88659">
    <property type="entry name" value="Sigma3 and sigma4 domains of RNA polymerase sigma factors"/>
    <property type="match status" value="1"/>
</dbReference>